<sequence>MNEQRDVIEPSHAGAREDGRRAESETAEGVDVIDPLRAPARDLHETWRSDATKTPGQIVAEEGVDRKEATRRVRWARRQQKRMDEMVAVIEELNAKRLARKTTAGRTSSLEAGS</sequence>
<feature type="region of interest" description="Disordered" evidence="1">
    <location>
        <begin position="1"/>
        <end position="29"/>
    </location>
</feature>
<proteinExistence type="predicted"/>
<dbReference type="EMBL" id="JBBDGM010000006">
    <property type="protein sequence ID" value="MEJ1088321.1"/>
    <property type="molecule type" value="Genomic_DNA"/>
</dbReference>
<reference evidence="2 3" key="1">
    <citation type="submission" date="2024-02" db="EMBL/GenBank/DDBJ databases">
        <authorList>
            <person name="Saticioglu I.B."/>
        </authorList>
    </citation>
    <scope>NUCLEOTIDE SEQUENCE [LARGE SCALE GENOMIC DNA]</scope>
    <source>
        <strain evidence="2 3">Mu-80</strain>
    </source>
</reference>
<evidence type="ECO:0000313" key="3">
    <source>
        <dbReference type="Proteomes" id="UP001371224"/>
    </source>
</evidence>
<feature type="compositionally biased region" description="Basic and acidic residues" evidence="1">
    <location>
        <begin position="1"/>
        <end position="24"/>
    </location>
</feature>
<organism evidence="2 3">
    <name type="scientific">Microbacterium bandirmense</name>
    <dbReference type="NCBI Taxonomy" id="3122050"/>
    <lineage>
        <taxon>Bacteria</taxon>
        <taxon>Bacillati</taxon>
        <taxon>Actinomycetota</taxon>
        <taxon>Actinomycetes</taxon>
        <taxon>Micrococcales</taxon>
        <taxon>Microbacteriaceae</taxon>
        <taxon>Microbacterium</taxon>
    </lineage>
</organism>
<evidence type="ECO:0000313" key="2">
    <source>
        <dbReference type="EMBL" id="MEJ1088321.1"/>
    </source>
</evidence>
<dbReference type="RefSeq" id="WP_337331989.1">
    <property type="nucleotide sequence ID" value="NZ_JBBDGM010000006.1"/>
</dbReference>
<evidence type="ECO:0000256" key="1">
    <source>
        <dbReference type="SAM" id="MobiDB-lite"/>
    </source>
</evidence>
<name>A0ABU8LBF5_9MICO</name>
<keyword evidence="3" id="KW-1185">Reference proteome</keyword>
<comment type="caution">
    <text evidence="2">The sequence shown here is derived from an EMBL/GenBank/DDBJ whole genome shotgun (WGS) entry which is preliminary data.</text>
</comment>
<protein>
    <submittedName>
        <fullName evidence="2">Uncharacterized protein</fullName>
    </submittedName>
</protein>
<dbReference type="Proteomes" id="UP001371224">
    <property type="component" value="Unassembled WGS sequence"/>
</dbReference>
<gene>
    <name evidence="2" type="ORF">WDU99_08330</name>
</gene>
<accession>A0ABU8LBF5</accession>